<reference evidence="1 2" key="1">
    <citation type="submission" date="2020-06" db="EMBL/GenBank/DDBJ databases">
        <title>Long-read sequencing of DSM26481-BlokeschLab.</title>
        <authorList>
            <person name="Blokesch M."/>
        </authorList>
    </citation>
    <scope>NUCLEOTIDE SEQUENCE [LARGE SCALE GENOMIC DNA]</scope>
    <source>
        <strain evidence="1 2">DSM 26481</strain>
    </source>
</reference>
<evidence type="ECO:0000313" key="1">
    <source>
        <dbReference type="EMBL" id="QKZ97681.1"/>
    </source>
</evidence>
<name>A0A7H8UCU0_ENTCL</name>
<sequence length="99" mass="11289">MVLSDLSVYLRLSLQRALLGNVTPNIRAVIAELSGKNISLLFYFEGEVDVDDEELASVIETEIIADFDDDFTVYTTVQRLDYPQMIKNKNGLLVYLRKE</sequence>
<dbReference type="EMBL" id="CP056117">
    <property type="protein sequence ID" value="QKZ97681.1"/>
    <property type="molecule type" value="Genomic_DNA"/>
</dbReference>
<dbReference type="Pfam" id="PF26541">
    <property type="entry name" value="MafI2"/>
    <property type="match status" value="1"/>
</dbReference>
<protein>
    <submittedName>
        <fullName evidence="1">Uncharacterized protein</fullName>
    </submittedName>
</protein>
<gene>
    <name evidence="1" type="ORF">HWQ14_08250</name>
</gene>
<dbReference type="RefSeq" id="WP_176609437.1">
    <property type="nucleotide sequence ID" value="NZ_CP056117.1"/>
</dbReference>
<dbReference type="Proteomes" id="UP000509421">
    <property type="component" value="Chromosome"/>
</dbReference>
<organism evidence="1 2">
    <name type="scientific">Enterobacter cloacae</name>
    <dbReference type="NCBI Taxonomy" id="550"/>
    <lineage>
        <taxon>Bacteria</taxon>
        <taxon>Pseudomonadati</taxon>
        <taxon>Pseudomonadota</taxon>
        <taxon>Gammaproteobacteria</taxon>
        <taxon>Enterobacterales</taxon>
        <taxon>Enterobacteriaceae</taxon>
        <taxon>Enterobacter</taxon>
        <taxon>Enterobacter cloacae complex</taxon>
    </lineage>
</organism>
<proteinExistence type="predicted"/>
<dbReference type="InterPro" id="IPR058702">
    <property type="entry name" value="MafI2-like"/>
</dbReference>
<evidence type="ECO:0000313" key="2">
    <source>
        <dbReference type="Proteomes" id="UP000509421"/>
    </source>
</evidence>
<dbReference type="AlphaFoldDB" id="A0A7H8UCU0"/>
<accession>A0A7H8UCU0</accession>